<dbReference type="Proteomes" id="UP000600080">
    <property type="component" value="Unassembled WGS sequence"/>
</dbReference>
<evidence type="ECO:0000256" key="1">
    <source>
        <dbReference type="SAM" id="MobiDB-lite"/>
    </source>
</evidence>
<proteinExistence type="predicted"/>
<name>A0ABQ2J128_9ACTN</name>
<dbReference type="EMBL" id="BMND01000002">
    <property type="protein sequence ID" value="GGN33843.1"/>
    <property type="molecule type" value="Genomic_DNA"/>
</dbReference>
<organism evidence="2 3">
    <name type="scientific">Streptomyces kronopolitis</name>
    <dbReference type="NCBI Taxonomy" id="1612435"/>
    <lineage>
        <taxon>Bacteria</taxon>
        <taxon>Bacillati</taxon>
        <taxon>Actinomycetota</taxon>
        <taxon>Actinomycetes</taxon>
        <taxon>Kitasatosporales</taxon>
        <taxon>Streptomycetaceae</taxon>
        <taxon>Streptomyces</taxon>
    </lineage>
</organism>
<evidence type="ECO:0000313" key="3">
    <source>
        <dbReference type="Proteomes" id="UP000600080"/>
    </source>
</evidence>
<protein>
    <submittedName>
        <fullName evidence="2">Uncharacterized protein</fullName>
    </submittedName>
</protein>
<accession>A0ABQ2J128</accession>
<feature type="compositionally biased region" description="Basic and acidic residues" evidence="1">
    <location>
        <begin position="35"/>
        <end position="45"/>
    </location>
</feature>
<comment type="caution">
    <text evidence="2">The sequence shown here is derived from an EMBL/GenBank/DDBJ whole genome shotgun (WGS) entry which is preliminary data.</text>
</comment>
<keyword evidence="3" id="KW-1185">Reference proteome</keyword>
<gene>
    <name evidence="2" type="ORF">GCM10012285_05420</name>
</gene>
<sequence length="107" mass="11732">MLHAHCTLLSTATAPGGQPLPRYMITWQSILPQRQAHEKNPERRTMSSPEYIPEDRAPDGTHPPSHLRQLAAASIGNAVGWSSCTVAQAAHLSVPYLHLRRSEQSCG</sequence>
<reference evidence="3" key="1">
    <citation type="journal article" date="2019" name="Int. J. Syst. Evol. Microbiol.">
        <title>The Global Catalogue of Microorganisms (GCM) 10K type strain sequencing project: providing services to taxonomists for standard genome sequencing and annotation.</title>
        <authorList>
            <consortium name="The Broad Institute Genomics Platform"/>
            <consortium name="The Broad Institute Genome Sequencing Center for Infectious Disease"/>
            <person name="Wu L."/>
            <person name="Ma J."/>
        </authorList>
    </citation>
    <scope>NUCLEOTIDE SEQUENCE [LARGE SCALE GENOMIC DNA]</scope>
    <source>
        <strain evidence="3">CGMCC 4.7323</strain>
    </source>
</reference>
<feature type="region of interest" description="Disordered" evidence="1">
    <location>
        <begin position="34"/>
        <end position="66"/>
    </location>
</feature>
<evidence type="ECO:0000313" key="2">
    <source>
        <dbReference type="EMBL" id="GGN33843.1"/>
    </source>
</evidence>